<evidence type="ECO:0000313" key="3">
    <source>
        <dbReference type="Proteomes" id="UP000176322"/>
    </source>
</evidence>
<name>A0A1F6BYC0_9BACT</name>
<keyword evidence="1" id="KW-0812">Transmembrane</keyword>
<dbReference type="AlphaFoldDB" id="A0A1F6BYC0"/>
<evidence type="ECO:0000313" key="2">
    <source>
        <dbReference type="EMBL" id="OGG41901.1"/>
    </source>
</evidence>
<accession>A0A1F6BYC0</accession>
<organism evidence="2 3">
    <name type="scientific">Candidatus Kaiserbacteria bacterium RIFCSPHIGHO2_01_FULL_46_22</name>
    <dbReference type="NCBI Taxonomy" id="1798475"/>
    <lineage>
        <taxon>Bacteria</taxon>
        <taxon>Candidatus Kaiseribacteriota</taxon>
    </lineage>
</organism>
<protein>
    <submittedName>
        <fullName evidence="2">Uncharacterized protein</fullName>
    </submittedName>
</protein>
<keyword evidence="1" id="KW-1133">Transmembrane helix</keyword>
<reference evidence="2 3" key="1">
    <citation type="journal article" date="2016" name="Nat. Commun.">
        <title>Thousands of microbial genomes shed light on interconnected biogeochemical processes in an aquifer system.</title>
        <authorList>
            <person name="Anantharaman K."/>
            <person name="Brown C.T."/>
            <person name="Hug L.A."/>
            <person name="Sharon I."/>
            <person name="Castelle C.J."/>
            <person name="Probst A.J."/>
            <person name="Thomas B.C."/>
            <person name="Singh A."/>
            <person name="Wilkins M.J."/>
            <person name="Karaoz U."/>
            <person name="Brodie E.L."/>
            <person name="Williams K.H."/>
            <person name="Hubbard S.S."/>
            <person name="Banfield J.F."/>
        </authorList>
    </citation>
    <scope>NUCLEOTIDE SEQUENCE [LARGE SCALE GENOMIC DNA]</scope>
</reference>
<dbReference type="EMBL" id="MFKO01000002">
    <property type="protein sequence ID" value="OGG41901.1"/>
    <property type="molecule type" value="Genomic_DNA"/>
</dbReference>
<keyword evidence="1" id="KW-0472">Membrane</keyword>
<gene>
    <name evidence="2" type="ORF">A2837_01680</name>
</gene>
<comment type="caution">
    <text evidence="2">The sequence shown here is derived from an EMBL/GenBank/DDBJ whole genome shotgun (WGS) entry which is preliminary data.</text>
</comment>
<sequence>MSIVEFILVLWALCSVTAFAGSCRYILETWKSFANSGVMLVTAILLSATGPVYLGILLADVYVALENLKKPKK</sequence>
<feature type="transmembrane region" description="Helical" evidence="1">
    <location>
        <begin position="36"/>
        <end position="65"/>
    </location>
</feature>
<dbReference type="Proteomes" id="UP000176322">
    <property type="component" value="Unassembled WGS sequence"/>
</dbReference>
<proteinExistence type="predicted"/>
<evidence type="ECO:0000256" key="1">
    <source>
        <dbReference type="SAM" id="Phobius"/>
    </source>
</evidence>